<dbReference type="AlphaFoldDB" id="A0AA41VTG3"/>
<evidence type="ECO:0000313" key="3">
    <source>
        <dbReference type="EMBL" id="MCL7047199.1"/>
    </source>
</evidence>
<reference evidence="3" key="1">
    <citation type="submission" date="2022-03" db="EMBL/GenBank/DDBJ databases">
        <title>A functionally conserved STORR gene fusion in Papaver species that diverged 16.8 million years ago.</title>
        <authorList>
            <person name="Catania T."/>
        </authorList>
    </citation>
    <scope>NUCLEOTIDE SEQUENCE</scope>
    <source>
        <strain evidence="3">S-191538</strain>
    </source>
</reference>
<keyword evidence="4" id="KW-1185">Reference proteome</keyword>
<gene>
    <name evidence="3" type="ORF">MKW94_025290</name>
</gene>
<evidence type="ECO:0000256" key="2">
    <source>
        <dbReference type="SAM" id="SignalP"/>
    </source>
</evidence>
<dbReference type="Proteomes" id="UP001177140">
    <property type="component" value="Unassembled WGS sequence"/>
</dbReference>
<feature type="signal peptide" evidence="2">
    <location>
        <begin position="1"/>
        <end position="23"/>
    </location>
</feature>
<dbReference type="PANTHER" id="PTHR33184">
    <property type="entry name" value="PROTEIN TAPETUM DETERMINANT 1-LIKE-RELATED"/>
    <property type="match status" value="1"/>
</dbReference>
<feature type="chain" id="PRO_5041279614" evidence="2">
    <location>
        <begin position="24"/>
        <end position="126"/>
    </location>
</feature>
<dbReference type="PANTHER" id="PTHR33184:SF67">
    <property type="entry name" value="PROTEIN TAPETUM DETERMINANT 1"/>
    <property type="match status" value="1"/>
</dbReference>
<sequence>MRFFKIVVLMLLLSIHSSQSSSAFPFFFSTKSVGIQGNTAPLPTGVPTYTVEISNVCAIGCDVSNIHVSCGWFSSVRLVNPKTFKRIAYDNCLVNNGEVLRNGQSISFTYANTFKYPMKVTWANCN</sequence>
<protein>
    <submittedName>
        <fullName evidence="3">Uncharacterized protein</fullName>
    </submittedName>
</protein>
<name>A0AA41VTG3_PAPNU</name>
<comment type="caution">
    <text evidence="3">The sequence shown here is derived from an EMBL/GenBank/DDBJ whole genome shotgun (WGS) entry which is preliminary data.</text>
</comment>
<dbReference type="EMBL" id="JAJJMA010290461">
    <property type="protein sequence ID" value="MCL7047199.1"/>
    <property type="molecule type" value="Genomic_DNA"/>
</dbReference>
<organism evidence="3 4">
    <name type="scientific">Papaver nudicaule</name>
    <name type="common">Iceland poppy</name>
    <dbReference type="NCBI Taxonomy" id="74823"/>
    <lineage>
        <taxon>Eukaryota</taxon>
        <taxon>Viridiplantae</taxon>
        <taxon>Streptophyta</taxon>
        <taxon>Embryophyta</taxon>
        <taxon>Tracheophyta</taxon>
        <taxon>Spermatophyta</taxon>
        <taxon>Magnoliopsida</taxon>
        <taxon>Ranunculales</taxon>
        <taxon>Papaveraceae</taxon>
        <taxon>Papaveroideae</taxon>
        <taxon>Papaver</taxon>
    </lineage>
</organism>
<proteinExistence type="predicted"/>
<evidence type="ECO:0000256" key="1">
    <source>
        <dbReference type="ARBA" id="ARBA00022729"/>
    </source>
</evidence>
<accession>A0AA41VTG3</accession>
<evidence type="ECO:0000313" key="4">
    <source>
        <dbReference type="Proteomes" id="UP001177140"/>
    </source>
</evidence>
<keyword evidence="1 2" id="KW-0732">Signal</keyword>
<dbReference type="GO" id="GO:0001709">
    <property type="term" value="P:cell fate determination"/>
    <property type="evidence" value="ECO:0007669"/>
    <property type="project" value="TreeGrafter"/>
</dbReference>
<dbReference type="InterPro" id="IPR040361">
    <property type="entry name" value="TPD1"/>
</dbReference>
<dbReference type="Pfam" id="PF24068">
    <property type="entry name" value="TPD1_C"/>
    <property type="match status" value="1"/>
</dbReference>